<evidence type="ECO:0000313" key="1">
    <source>
        <dbReference type="EMBL" id="KAG5597184.1"/>
    </source>
</evidence>
<reference evidence="1 2" key="1">
    <citation type="submission" date="2020-09" db="EMBL/GenBank/DDBJ databases">
        <title>De no assembly of potato wild relative species, Solanum commersonii.</title>
        <authorList>
            <person name="Cho K."/>
        </authorList>
    </citation>
    <scope>NUCLEOTIDE SEQUENCE [LARGE SCALE GENOMIC DNA]</scope>
    <source>
        <strain evidence="1">LZ3.2</strain>
        <tissue evidence="1">Leaf</tissue>
    </source>
</reference>
<proteinExistence type="predicted"/>
<comment type="caution">
    <text evidence="1">The sequence shown here is derived from an EMBL/GenBank/DDBJ whole genome shotgun (WGS) entry which is preliminary data.</text>
</comment>
<name>A0A9J5YC85_SOLCO</name>
<dbReference type="AlphaFoldDB" id="A0A9J5YC85"/>
<organism evidence="1 2">
    <name type="scientific">Solanum commersonii</name>
    <name type="common">Commerson's wild potato</name>
    <name type="synonym">Commerson's nightshade</name>
    <dbReference type="NCBI Taxonomy" id="4109"/>
    <lineage>
        <taxon>Eukaryota</taxon>
        <taxon>Viridiplantae</taxon>
        <taxon>Streptophyta</taxon>
        <taxon>Embryophyta</taxon>
        <taxon>Tracheophyta</taxon>
        <taxon>Spermatophyta</taxon>
        <taxon>Magnoliopsida</taxon>
        <taxon>eudicotyledons</taxon>
        <taxon>Gunneridae</taxon>
        <taxon>Pentapetalae</taxon>
        <taxon>asterids</taxon>
        <taxon>lamiids</taxon>
        <taxon>Solanales</taxon>
        <taxon>Solanaceae</taxon>
        <taxon>Solanoideae</taxon>
        <taxon>Solaneae</taxon>
        <taxon>Solanum</taxon>
    </lineage>
</organism>
<accession>A0A9J5YC85</accession>
<protein>
    <submittedName>
        <fullName evidence="1">Uncharacterized protein</fullName>
    </submittedName>
</protein>
<keyword evidence="2" id="KW-1185">Reference proteome</keyword>
<sequence>CPLVLKPKVLQPGPTSLNWESISFQTNPTIILHKCRSRIQVSVSSLSCSRNLNSIIFIISTILISSLIAL</sequence>
<dbReference type="EMBL" id="JACXVP010000007">
    <property type="protein sequence ID" value="KAG5597184.1"/>
    <property type="molecule type" value="Genomic_DNA"/>
</dbReference>
<evidence type="ECO:0000313" key="2">
    <source>
        <dbReference type="Proteomes" id="UP000824120"/>
    </source>
</evidence>
<dbReference type="Proteomes" id="UP000824120">
    <property type="component" value="Chromosome 7"/>
</dbReference>
<gene>
    <name evidence="1" type="ORF">H5410_038416</name>
</gene>
<feature type="non-terminal residue" evidence="1">
    <location>
        <position position="1"/>
    </location>
</feature>